<dbReference type="Gene3D" id="1.10.150.130">
    <property type="match status" value="1"/>
</dbReference>
<dbReference type="Proteomes" id="UP000473014">
    <property type="component" value="Unassembled WGS sequence"/>
</dbReference>
<protein>
    <submittedName>
        <fullName evidence="7">Tyrosine-type recombinase/integrase</fullName>
    </submittedName>
</protein>
<feature type="domain" description="Core-binding (CB)" evidence="6">
    <location>
        <begin position="28"/>
        <end position="108"/>
    </location>
</feature>
<dbReference type="EMBL" id="WIXO01000001">
    <property type="protein sequence ID" value="MTE20261.1"/>
    <property type="molecule type" value="Genomic_DNA"/>
</dbReference>
<dbReference type="Pfam" id="PF02899">
    <property type="entry name" value="Phage_int_SAM_1"/>
    <property type="match status" value="1"/>
</dbReference>
<keyword evidence="1" id="KW-0229">DNA integration</keyword>
<evidence type="ECO:0000256" key="3">
    <source>
        <dbReference type="ARBA" id="ARBA00023172"/>
    </source>
</evidence>
<keyword evidence="8" id="KW-1185">Reference proteome</keyword>
<accession>A0A6G2BDA1</accession>
<dbReference type="PROSITE" id="PS51898">
    <property type="entry name" value="TYR_RECOMBINASE"/>
    <property type="match status" value="1"/>
</dbReference>
<evidence type="ECO:0000256" key="2">
    <source>
        <dbReference type="ARBA" id="ARBA00023125"/>
    </source>
</evidence>
<keyword evidence="3" id="KW-0233">DNA recombination</keyword>
<proteinExistence type="predicted"/>
<evidence type="ECO:0000256" key="1">
    <source>
        <dbReference type="ARBA" id="ARBA00022908"/>
    </source>
</evidence>
<evidence type="ECO:0000313" key="8">
    <source>
        <dbReference type="Proteomes" id="UP000473014"/>
    </source>
</evidence>
<dbReference type="GO" id="GO:0015074">
    <property type="term" value="P:DNA integration"/>
    <property type="evidence" value="ECO:0007669"/>
    <property type="project" value="UniProtKB-KW"/>
</dbReference>
<feature type="domain" description="Tyr recombinase" evidence="5">
    <location>
        <begin position="131"/>
        <end position="308"/>
    </location>
</feature>
<evidence type="ECO:0000259" key="6">
    <source>
        <dbReference type="PROSITE" id="PS51900"/>
    </source>
</evidence>
<dbReference type="PANTHER" id="PTHR30349">
    <property type="entry name" value="PHAGE INTEGRASE-RELATED"/>
    <property type="match status" value="1"/>
</dbReference>
<dbReference type="Pfam" id="PF00589">
    <property type="entry name" value="Phage_integrase"/>
    <property type="match status" value="1"/>
</dbReference>
<dbReference type="InterPro" id="IPR010998">
    <property type="entry name" value="Integrase_recombinase_N"/>
</dbReference>
<dbReference type="InterPro" id="IPR002104">
    <property type="entry name" value="Integrase_catalytic"/>
</dbReference>
<dbReference type="GO" id="GO:0003677">
    <property type="term" value="F:DNA binding"/>
    <property type="evidence" value="ECO:0007669"/>
    <property type="project" value="UniProtKB-UniRule"/>
</dbReference>
<dbReference type="InterPro" id="IPR044068">
    <property type="entry name" value="CB"/>
</dbReference>
<sequence length="316" mass="35081">MDLSPRSSDEPTSRVVSGRIVDTLPDTAHWPGVVEAWLSSRRSPRTRDGYRREVRLWTDHCTAYGLDPLRADRTVVEAYLRRREEAGDSERTLARRLSAITSVYRYAVSLGRVATNPVEHVDRPRIDATQSPTVGLSLEEARRMLEVAERESPRTHALVALLLCGGLRVSEALAARAEHLGVDSGHRFLQVEGKGRKQRRVPVTPLMQHAMDRVLDGRDGGLLLRTASGRPWDRSEAWRAVRRVAKAAEVAESEKTSPHSLRHTAATLLLSAGVSLARVQAQLGHADPRTTQLYNRRFGELRGAAGYRLDDLLSGG</sequence>
<gene>
    <name evidence="7" type="ORF">F0L17_14310</name>
</gene>
<dbReference type="InterPro" id="IPR013762">
    <property type="entry name" value="Integrase-like_cat_sf"/>
</dbReference>
<name>A0A6G2BDA1_9ACTN</name>
<reference evidence="7 8" key="1">
    <citation type="submission" date="2019-11" db="EMBL/GenBank/DDBJ databases">
        <authorList>
            <person name="Yuan L."/>
        </authorList>
    </citation>
    <scope>NUCLEOTIDE SEQUENCE [LARGE SCALE GENOMIC DNA]</scope>
    <source>
        <strain evidence="7 8">TRM43335</strain>
    </source>
</reference>
<keyword evidence="2 4" id="KW-0238">DNA-binding</keyword>
<evidence type="ECO:0000259" key="5">
    <source>
        <dbReference type="PROSITE" id="PS51898"/>
    </source>
</evidence>
<dbReference type="InterPro" id="IPR004107">
    <property type="entry name" value="Integrase_SAM-like_N"/>
</dbReference>
<dbReference type="SUPFAM" id="SSF56349">
    <property type="entry name" value="DNA breaking-rejoining enzymes"/>
    <property type="match status" value="1"/>
</dbReference>
<dbReference type="PANTHER" id="PTHR30349:SF81">
    <property type="entry name" value="TYROSINE RECOMBINASE XERC"/>
    <property type="match status" value="1"/>
</dbReference>
<dbReference type="OrthoDB" id="4137935at2"/>
<dbReference type="InterPro" id="IPR050090">
    <property type="entry name" value="Tyrosine_recombinase_XerCD"/>
</dbReference>
<dbReference type="Gene3D" id="1.10.443.10">
    <property type="entry name" value="Intergrase catalytic core"/>
    <property type="match status" value="1"/>
</dbReference>
<dbReference type="PROSITE" id="PS51900">
    <property type="entry name" value="CB"/>
    <property type="match status" value="1"/>
</dbReference>
<evidence type="ECO:0000313" key="7">
    <source>
        <dbReference type="EMBL" id="MTE20261.1"/>
    </source>
</evidence>
<dbReference type="AlphaFoldDB" id="A0A6G2BDA1"/>
<organism evidence="7 8">
    <name type="scientific">Streptomyces taklimakanensis</name>
    <dbReference type="NCBI Taxonomy" id="2569853"/>
    <lineage>
        <taxon>Bacteria</taxon>
        <taxon>Bacillati</taxon>
        <taxon>Actinomycetota</taxon>
        <taxon>Actinomycetes</taxon>
        <taxon>Kitasatosporales</taxon>
        <taxon>Streptomycetaceae</taxon>
        <taxon>Streptomyces</taxon>
    </lineage>
</organism>
<evidence type="ECO:0000256" key="4">
    <source>
        <dbReference type="PROSITE-ProRule" id="PRU01248"/>
    </source>
</evidence>
<comment type="caution">
    <text evidence="7">The sequence shown here is derived from an EMBL/GenBank/DDBJ whole genome shotgun (WGS) entry which is preliminary data.</text>
</comment>
<dbReference type="InterPro" id="IPR011010">
    <property type="entry name" value="DNA_brk_join_enz"/>
</dbReference>
<dbReference type="GO" id="GO:0006310">
    <property type="term" value="P:DNA recombination"/>
    <property type="evidence" value="ECO:0007669"/>
    <property type="project" value="UniProtKB-KW"/>
</dbReference>